<evidence type="ECO:0000313" key="5">
    <source>
        <dbReference type="EMBL" id="VFJ96762.1"/>
    </source>
</evidence>
<dbReference type="GO" id="GO:0051075">
    <property type="term" value="F:S-adenosylmethionine:tRNA ribosyltransferase-isomerase activity"/>
    <property type="evidence" value="ECO:0007669"/>
    <property type="project" value="TreeGrafter"/>
</dbReference>
<evidence type="ECO:0000256" key="4">
    <source>
        <dbReference type="ARBA" id="ARBA00022785"/>
    </source>
</evidence>
<accession>A0A450UZF9</accession>
<dbReference type="InterPro" id="IPR042118">
    <property type="entry name" value="QueA_dom1"/>
</dbReference>
<name>A0A450UZF9_9GAMM</name>
<dbReference type="EMBL" id="CAADFI010000097">
    <property type="protein sequence ID" value="VFJ96762.1"/>
    <property type="molecule type" value="Genomic_DNA"/>
</dbReference>
<keyword evidence="1" id="KW-0963">Cytoplasm</keyword>
<evidence type="ECO:0000256" key="2">
    <source>
        <dbReference type="ARBA" id="ARBA00022679"/>
    </source>
</evidence>
<evidence type="ECO:0000256" key="1">
    <source>
        <dbReference type="ARBA" id="ARBA00022490"/>
    </source>
</evidence>
<sequence>MSLTFGDFAYDAPNESFANDFGRPLSEIKLLVVDQNGEIHIGPFMEIIDFFQKGDHLVWNDVGISESRLSGITEPDGVGIDISFQIPQDDFVWEVVIFSDTGMPPESGEFSLLSGTIKGEFLGKDEEFDGGYWIKRNTYQAYRGKVKIDHDEPALRALLEQSGKYMHPWYNDLNSYSPEQLNPVITEKTGAALLSEPSRRFSQPMIDELTNKGVEHVKVSLYMNFSWNVPQADVRLSDYHMNEERIVVGESAVESLQRAMDKKNQIISIGTSGVRALESIDKPLHPFDGKTDIFISPEHEMKYCDALLTNLHNTMDTHLIMAAAFCRQERIMAAYDRAVKEKMRFGIFGDSMLVFK</sequence>
<keyword evidence="3" id="KW-0949">S-adenosyl-L-methionine</keyword>
<dbReference type="PANTHER" id="PTHR30307:SF0">
    <property type="entry name" value="S-ADENOSYLMETHIONINE:TRNA RIBOSYLTRANSFERASE-ISOMERASE"/>
    <property type="match status" value="1"/>
</dbReference>
<dbReference type="Pfam" id="PF02547">
    <property type="entry name" value="Queuosine_synth"/>
    <property type="match status" value="1"/>
</dbReference>
<evidence type="ECO:0000256" key="3">
    <source>
        <dbReference type="ARBA" id="ARBA00022691"/>
    </source>
</evidence>
<dbReference type="EMBL" id="CAADFJ010000122">
    <property type="protein sequence ID" value="VFK03270.1"/>
    <property type="molecule type" value="Genomic_DNA"/>
</dbReference>
<dbReference type="InterPro" id="IPR036100">
    <property type="entry name" value="QueA_sf"/>
</dbReference>
<keyword evidence="4" id="KW-0671">Queuosine biosynthesis</keyword>
<evidence type="ECO:0000313" key="7">
    <source>
        <dbReference type="EMBL" id="VFK03270.1"/>
    </source>
</evidence>
<proteinExistence type="predicted"/>
<reference evidence="6" key="1">
    <citation type="submission" date="2019-02" db="EMBL/GenBank/DDBJ databases">
        <authorList>
            <person name="Gruber-Vodicka R. H."/>
            <person name="Seah K. B. B."/>
        </authorList>
    </citation>
    <scope>NUCLEOTIDE SEQUENCE</scope>
    <source>
        <strain evidence="7">BECK_SA2B12</strain>
        <strain evidence="6">BECK_SA2B15</strain>
        <strain evidence="5">BECK_SA2B20</strain>
    </source>
</reference>
<keyword evidence="2 6" id="KW-0808">Transferase</keyword>
<dbReference type="InterPro" id="IPR042119">
    <property type="entry name" value="QueA_dom2"/>
</dbReference>
<dbReference type="SUPFAM" id="SSF111337">
    <property type="entry name" value="QueA-like"/>
    <property type="match status" value="1"/>
</dbReference>
<evidence type="ECO:0000313" key="6">
    <source>
        <dbReference type="EMBL" id="VFJ97835.1"/>
    </source>
</evidence>
<protein>
    <submittedName>
        <fullName evidence="6">S-adenosylmethionine:tRNA ribosyltransferase-isomerase</fullName>
    </submittedName>
</protein>
<dbReference type="EMBL" id="CAADFG010000128">
    <property type="protein sequence ID" value="VFJ97835.1"/>
    <property type="molecule type" value="Genomic_DNA"/>
</dbReference>
<gene>
    <name evidence="6" type="ORF">BECKH772A_GA0070896_101283</name>
    <name evidence="5" type="ORF">BECKH772B_GA0070898_100979</name>
    <name evidence="7" type="ORF">BECKH772C_GA0070978_101223</name>
</gene>
<dbReference type="PANTHER" id="PTHR30307">
    <property type="entry name" value="S-ADENOSYLMETHIONINE:TRNA RIBOSYLTRANSFERASE-ISOMERASE"/>
    <property type="match status" value="1"/>
</dbReference>
<dbReference type="Gene3D" id="2.40.10.240">
    <property type="entry name" value="QueA-like"/>
    <property type="match status" value="1"/>
</dbReference>
<keyword evidence="6" id="KW-0413">Isomerase</keyword>
<dbReference type="AlphaFoldDB" id="A0A450UZF9"/>
<organism evidence="6">
    <name type="scientific">Candidatus Kentrum eta</name>
    <dbReference type="NCBI Taxonomy" id="2126337"/>
    <lineage>
        <taxon>Bacteria</taxon>
        <taxon>Pseudomonadati</taxon>
        <taxon>Pseudomonadota</taxon>
        <taxon>Gammaproteobacteria</taxon>
        <taxon>Candidatus Kentrum</taxon>
    </lineage>
</organism>
<dbReference type="GO" id="GO:0008616">
    <property type="term" value="P:tRNA queuosine(34) biosynthetic process"/>
    <property type="evidence" value="ECO:0007669"/>
    <property type="project" value="UniProtKB-KW"/>
</dbReference>
<dbReference type="Gene3D" id="3.40.1780.10">
    <property type="entry name" value="QueA-like"/>
    <property type="match status" value="1"/>
</dbReference>
<dbReference type="InterPro" id="IPR003699">
    <property type="entry name" value="QueA"/>
</dbReference>